<evidence type="ECO:0000259" key="1">
    <source>
        <dbReference type="Pfam" id="PF00535"/>
    </source>
</evidence>
<dbReference type="PANTHER" id="PTHR43685">
    <property type="entry name" value="GLYCOSYLTRANSFERASE"/>
    <property type="match status" value="1"/>
</dbReference>
<dbReference type="EMBL" id="DVOR01000036">
    <property type="protein sequence ID" value="HIV08687.1"/>
    <property type="molecule type" value="Genomic_DNA"/>
</dbReference>
<proteinExistence type="predicted"/>
<dbReference type="CDD" id="cd00761">
    <property type="entry name" value="Glyco_tranf_GTA_type"/>
    <property type="match status" value="1"/>
</dbReference>
<dbReference type="AlphaFoldDB" id="A0A9D1NL97"/>
<dbReference type="PANTHER" id="PTHR43685:SF2">
    <property type="entry name" value="GLYCOSYLTRANSFERASE 2-LIKE DOMAIN-CONTAINING PROTEIN"/>
    <property type="match status" value="1"/>
</dbReference>
<dbReference type="InterPro" id="IPR001173">
    <property type="entry name" value="Glyco_trans_2-like"/>
</dbReference>
<accession>A0A9D1NL97</accession>
<dbReference type="InterPro" id="IPR029044">
    <property type="entry name" value="Nucleotide-diphossugar_trans"/>
</dbReference>
<feature type="domain" description="Glycosyltransferase 2-like" evidence="1">
    <location>
        <begin position="12"/>
        <end position="138"/>
    </location>
</feature>
<dbReference type="InterPro" id="IPR050834">
    <property type="entry name" value="Glycosyltransf_2"/>
</dbReference>
<comment type="caution">
    <text evidence="2">The sequence shown here is derived from an EMBL/GenBank/DDBJ whole genome shotgun (WGS) entry which is preliminary data.</text>
</comment>
<sequence length="329" mass="37531">MSCSPKAAPRFSLIVPVYRVERFLRDALEAVRAQTFAGWEALCVDDGSPDACGAALDEAVREDGRIRVVHQRNAGVSAARNRALGRVRGEYVLFLDPDDAVCPGWFAAFDAVIRRHAPDLVQFDYRYFPAESDWRALPEPRFDLDACRVATEPRTCAEAFGPRLVNGGYPWTKAWRAGILEGKRFPVGIALYEDRHFLWDVFPDIHRLAVADFPGYFYRQGAASALTKPRPALERAHITVSEYRALFTLDRRLRGDPRRPYPLFYYAIHAWAGFRIKLHLRRPDKPIVLPTTLPPAARTRLAILARLLFLRLLFAAERLRYALSLLLRR</sequence>
<dbReference type="SUPFAM" id="SSF53448">
    <property type="entry name" value="Nucleotide-diphospho-sugar transferases"/>
    <property type="match status" value="1"/>
</dbReference>
<protein>
    <submittedName>
        <fullName evidence="2">Glycosyltransferase family 2 protein</fullName>
    </submittedName>
</protein>
<dbReference type="Proteomes" id="UP000886845">
    <property type="component" value="Unassembled WGS sequence"/>
</dbReference>
<gene>
    <name evidence="2" type="ORF">IAC79_01050</name>
</gene>
<organism evidence="2 3">
    <name type="scientific">Candidatus Spyradenecus faecavium</name>
    <dbReference type="NCBI Taxonomy" id="2840947"/>
    <lineage>
        <taxon>Bacteria</taxon>
        <taxon>Pseudomonadati</taxon>
        <taxon>Lentisphaerota</taxon>
        <taxon>Lentisphaeria</taxon>
        <taxon>Lentisphaerales</taxon>
        <taxon>Lentisphaeraceae</taxon>
        <taxon>Lentisphaeraceae incertae sedis</taxon>
        <taxon>Candidatus Spyradenecus</taxon>
    </lineage>
</organism>
<dbReference type="Gene3D" id="3.90.550.10">
    <property type="entry name" value="Spore Coat Polysaccharide Biosynthesis Protein SpsA, Chain A"/>
    <property type="match status" value="1"/>
</dbReference>
<dbReference type="Pfam" id="PF00535">
    <property type="entry name" value="Glycos_transf_2"/>
    <property type="match status" value="1"/>
</dbReference>
<name>A0A9D1NL97_9BACT</name>
<reference evidence="2" key="2">
    <citation type="journal article" date="2021" name="PeerJ">
        <title>Extensive microbial diversity within the chicken gut microbiome revealed by metagenomics and culture.</title>
        <authorList>
            <person name="Gilroy R."/>
            <person name="Ravi A."/>
            <person name="Getino M."/>
            <person name="Pursley I."/>
            <person name="Horton D.L."/>
            <person name="Alikhan N.F."/>
            <person name="Baker D."/>
            <person name="Gharbi K."/>
            <person name="Hall N."/>
            <person name="Watson M."/>
            <person name="Adriaenssens E.M."/>
            <person name="Foster-Nyarko E."/>
            <person name="Jarju S."/>
            <person name="Secka A."/>
            <person name="Antonio M."/>
            <person name="Oren A."/>
            <person name="Chaudhuri R.R."/>
            <person name="La Ragione R."/>
            <person name="Hildebrand F."/>
            <person name="Pallen M.J."/>
        </authorList>
    </citation>
    <scope>NUCLEOTIDE SEQUENCE</scope>
    <source>
        <strain evidence="2">35461</strain>
    </source>
</reference>
<evidence type="ECO:0000313" key="3">
    <source>
        <dbReference type="Proteomes" id="UP000886845"/>
    </source>
</evidence>
<evidence type="ECO:0000313" key="2">
    <source>
        <dbReference type="EMBL" id="HIV08687.1"/>
    </source>
</evidence>
<reference evidence="2" key="1">
    <citation type="submission" date="2020-10" db="EMBL/GenBank/DDBJ databases">
        <authorList>
            <person name="Gilroy R."/>
        </authorList>
    </citation>
    <scope>NUCLEOTIDE SEQUENCE</scope>
    <source>
        <strain evidence="2">35461</strain>
    </source>
</reference>